<name>A0ACC6L3J2_9SPHI</name>
<gene>
    <name evidence="1" type="ORF">J2X78_004643</name>
</gene>
<evidence type="ECO:0000313" key="2">
    <source>
        <dbReference type="Proteomes" id="UP001246858"/>
    </source>
</evidence>
<comment type="caution">
    <text evidence="1">The sequence shown here is derived from an EMBL/GenBank/DDBJ whole genome shotgun (WGS) entry which is preliminary data.</text>
</comment>
<reference evidence="1" key="1">
    <citation type="submission" date="2023-07" db="EMBL/GenBank/DDBJ databases">
        <title>Sorghum-associated microbial communities from plants grown in Nebraska, USA.</title>
        <authorList>
            <person name="Schachtman D."/>
        </authorList>
    </citation>
    <scope>NUCLEOTIDE SEQUENCE</scope>
    <source>
        <strain evidence="1">2697</strain>
    </source>
</reference>
<accession>A0ACC6L3J2</accession>
<dbReference type="EMBL" id="JAVDTF010000005">
    <property type="protein sequence ID" value="MDR6786051.1"/>
    <property type="molecule type" value="Genomic_DNA"/>
</dbReference>
<sequence>MNQQHPAFPALAENIINELTNTSISLSSPLLKTKVLAYRIENQELLAWTNHELTGYPLLDQVPDYRRTTGDIYADYVKGNLLATDQFVDLKGDPELYEMHMCQGIPTLETYTSSHVGETFEGEQRQVIVDYLCSQNRNLQISRIYKKTPANIVLDILSTVRNRLLDFMLEMERTYGMVSDIKALKAFSPAITHIVHNNIINFGDGGIINTGAKAKIEAGISVEKSG</sequence>
<dbReference type="Proteomes" id="UP001246858">
    <property type="component" value="Unassembled WGS sequence"/>
</dbReference>
<proteinExistence type="predicted"/>
<keyword evidence="2" id="KW-1185">Reference proteome</keyword>
<organism evidence="1 2">
    <name type="scientific">Pedobacter africanus</name>
    <dbReference type="NCBI Taxonomy" id="151894"/>
    <lineage>
        <taxon>Bacteria</taxon>
        <taxon>Pseudomonadati</taxon>
        <taxon>Bacteroidota</taxon>
        <taxon>Sphingobacteriia</taxon>
        <taxon>Sphingobacteriales</taxon>
        <taxon>Sphingobacteriaceae</taxon>
        <taxon>Pedobacter</taxon>
    </lineage>
</organism>
<protein>
    <submittedName>
        <fullName evidence="1">Uncharacterized protein</fullName>
    </submittedName>
</protein>
<evidence type="ECO:0000313" key="1">
    <source>
        <dbReference type="EMBL" id="MDR6786051.1"/>
    </source>
</evidence>